<evidence type="ECO:0000256" key="5">
    <source>
        <dbReference type="ARBA" id="ARBA00023274"/>
    </source>
</evidence>
<dbReference type="InterPro" id="IPR018305">
    <property type="entry name" value="Ribosomal_m50"/>
</dbReference>
<keyword evidence="9" id="KW-1185">Reference proteome</keyword>
<sequence>MALFGMRAKRWTAGQIDGSRSDSVKMHCQGGGAARWSWRRSRCAVAAQCGSDAASRFLSLHLNVASTSATSARTPFAATRAISTTCAARGKNTDWVRGKLWKGEAPGPEDPYTQRPEAEEPSNLPEEALEYQPRHDKTPGPIMASRLTIPPKRTEATPESQLKSSDPTYVPATDAEGLEEIETTSTWWDQPGHWGAESEFDAFGSAAKVADKEVVEVYLRRAVVEVLALQESGVFADWATKRWNEGDRNALDSTLAVEIQVQDGKASLQEDGSSLSQSLTAELEDVATPERISLEEAKEMVKAWEPSWKSIALDEQAKFAVRKRLYQLTGTLIPDAKLAAATTVKHILTLASKEPKAQKLTQVLARRGDLQRLSNVKVHSHKIRAIEKEMVVGRWKVIEQELKKRGLPVTGTAGLSKNKERDWITGKV</sequence>
<reference evidence="8" key="1">
    <citation type="submission" date="2023-01" db="EMBL/GenBank/DDBJ databases">
        <title>The growth and conidiation of Purpureocillium lavendulum are regulated by nitrogen source and histone H3K14 acetylation.</title>
        <authorList>
            <person name="Tang P."/>
            <person name="Han J."/>
            <person name="Zhang C."/>
            <person name="Tang P."/>
            <person name="Qi F."/>
            <person name="Zhang K."/>
            <person name="Liang L."/>
        </authorList>
    </citation>
    <scope>NUCLEOTIDE SEQUENCE</scope>
    <source>
        <strain evidence="8">YMF1.00683</strain>
    </source>
</reference>
<gene>
    <name evidence="8" type="ORF">O9K51_07653</name>
</gene>
<evidence type="ECO:0000256" key="2">
    <source>
        <dbReference type="ARBA" id="ARBA00008860"/>
    </source>
</evidence>
<evidence type="ECO:0000256" key="3">
    <source>
        <dbReference type="ARBA" id="ARBA00022980"/>
    </source>
</evidence>
<evidence type="ECO:0000256" key="6">
    <source>
        <dbReference type="ARBA" id="ARBA00035183"/>
    </source>
</evidence>
<feature type="region of interest" description="Disordered" evidence="7">
    <location>
        <begin position="98"/>
        <end position="171"/>
    </location>
</feature>
<keyword evidence="4" id="KW-0496">Mitochondrion</keyword>
<keyword evidence="3 8" id="KW-0689">Ribosomal protein</keyword>
<keyword evidence="5" id="KW-0687">Ribonucleoprotein</keyword>
<dbReference type="AlphaFoldDB" id="A0AB34FKX5"/>
<evidence type="ECO:0000256" key="4">
    <source>
        <dbReference type="ARBA" id="ARBA00023128"/>
    </source>
</evidence>
<comment type="caution">
    <text evidence="8">The sequence shown here is derived from an EMBL/GenBank/DDBJ whole genome shotgun (WGS) entry which is preliminary data.</text>
</comment>
<evidence type="ECO:0000256" key="1">
    <source>
        <dbReference type="ARBA" id="ARBA00004173"/>
    </source>
</evidence>
<dbReference type="GO" id="GO:0005739">
    <property type="term" value="C:mitochondrion"/>
    <property type="evidence" value="ECO:0007669"/>
    <property type="project" value="UniProtKB-SubCell"/>
</dbReference>
<protein>
    <recommendedName>
        <fullName evidence="6">Large ribosomal subunit protein mL50</fullName>
    </recommendedName>
</protein>
<comment type="subcellular location">
    <subcellularLocation>
        <location evidence="1">Mitochondrion</location>
    </subcellularLocation>
</comment>
<evidence type="ECO:0000256" key="7">
    <source>
        <dbReference type="SAM" id="MobiDB-lite"/>
    </source>
</evidence>
<dbReference type="Pfam" id="PF10501">
    <property type="entry name" value="Ribosomal_L50"/>
    <property type="match status" value="1"/>
</dbReference>
<dbReference type="GO" id="GO:1990904">
    <property type="term" value="C:ribonucleoprotein complex"/>
    <property type="evidence" value="ECO:0007669"/>
    <property type="project" value="UniProtKB-KW"/>
</dbReference>
<organism evidence="8 9">
    <name type="scientific">Purpureocillium lavendulum</name>
    <dbReference type="NCBI Taxonomy" id="1247861"/>
    <lineage>
        <taxon>Eukaryota</taxon>
        <taxon>Fungi</taxon>
        <taxon>Dikarya</taxon>
        <taxon>Ascomycota</taxon>
        <taxon>Pezizomycotina</taxon>
        <taxon>Sordariomycetes</taxon>
        <taxon>Hypocreomycetidae</taxon>
        <taxon>Hypocreales</taxon>
        <taxon>Ophiocordycipitaceae</taxon>
        <taxon>Purpureocillium</taxon>
    </lineage>
</organism>
<dbReference type="Proteomes" id="UP001163105">
    <property type="component" value="Unassembled WGS sequence"/>
</dbReference>
<comment type="similarity">
    <text evidence="2">Belongs to the mitochondrion-specific ribosomal protein mL50 family.</text>
</comment>
<dbReference type="EMBL" id="JAQHRD010000006">
    <property type="protein sequence ID" value="KAJ6439762.1"/>
    <property type="molecule type" value="Genomic_DNA"/>
</dbReference>
<evidence type="ECO:0000313" key="9">
    <source>
        <dbReference type="Proteomes" id="UP001163105"/>
    </source>
</evidence>
<name>A0AB34FKX5_9HYPO</name>
<evidence type="ECO:0000313" key="8">
    <source>
        <dbReference type="EMBL" id="KAJ6439762.1"/>
    </source>
</evidence>
<proteinExistence type="inferred from homology"/>
<accession>A0AB34FKX5</accession>
<dbReference type="GO" id="GO:0005840">
    <property type="term" value="C:ribosome"/>
    <property type="evidence" value="ECO:0007669"/>
    <property type="project" value="UniProtKB-KW"/>
</dbReference>
<feature type="compositionally biased region" description="Polar residues" evidence="7">
    <location>
        <begin position="157"/>
        <end position="167"/>
    </location>
</feature>